<dbReference type="OrthoDB" id="6423362at2759"/>
<dbReference type="Gene3D" id="3.30.450.40">
    <property type="match status" value="2"/>
</dbReference>
<proteinExistence type="predicted"/>
<keyword evidence="3" id="KW-1185">Reference proteome</keyword>
<gene>
    <name evidence="2" type="ORF">ONB1V03_LOCUS8548</name>
</gene>
<dbReference type="AlphaFoldDB" id="A0A7R9M1P3"/>
<evidence type="ECO:0000259" key="1">
    <source>
        <dbReference type="SMART" id="SM00065"/>
    </source>
</evidence>
<dbReference type="SMART" id="SM00065">
    <property type="entry name" value="GAF"/>
    <property type="match status" value="1"/>
</dbReference>
<dbReference type="EMBL" id="CAJPVJ010004924">
    <property type="protein sequence ID" value="CAG2169064.1"/>
    <property type="molecule type" value="Genomic_DNA"/>
</dbReference>
<evidence type="ECO:0000313" key="2">
    <source>
        <dbReference type="EMBL" id="CAD7651880.1"/>
    </source>
</evidence>
<name>A0A7R9M1P3_9ACAR</name>
<feature type="domain" description="GAF" evidence="1">
    <location>
        <begin position="217"/>
        <end position="366"/>
    </location>
</feature>
<organism evidence="2">
    <name type="scientific">Oppiella nova</name>
    <dbReference type="NCBI Taxonomy" id="334625"/>
    <lineage>
        <taxon>Eukaryota</taxon>
        <taxon>Metazoa</taxon>
        <taxon>Ecdysozoa</taxon>
        <taxon>Arthropoda</taxon>
        <taxon>Chelicerata</taxon>
        <taxon>Arachnida</taxon>
        <taxon>Acari</taxon>
        <taxon>Acariformes</taxon>
        <taxon>Sarcoptiformes</taxon>
        <taxon>Oribatida</taxon>
        <taxon>Brachypylina</taxon>
        <taxon>Oppioidea</taxon>
        <taxon>Oppiidae</taxon>
        <taxon>Oppiella</taxon>
    </lineage>
</organism>
<dbReference type="PANTHER" id="PTHR43155">
    <property type="entry name" value="CYCLIC DI-GMP PHOSPHODIESTERASE PA4108-RELATED"/>
    <property type="match status" value="1"/>
</dbReference>
<sequence>MNIECHNNNNNITYNMSMEELENILDANPELLDDYVVKHVDLDVIENWLLRKTQNNRKRSLTKARVKSNNHHDKSKMLEELEKYLHYNEPNKINVLTQLASTVAFAVNASHWNAFIYDTISNEMKRVSEETQQIHVNGFGGKGDKKQTLVEYVYRTKRTLVWKVDDYDIRFKDGSLYMPNNTYYVMAVPILQKSDKSVLGVLELYKTKGSEPFIDEDEEEYAKTLVSADRTSLFLVDSNDKQLYAHIFEVNDNKENGDDPTITKKEIRFPIGTGIAGTVAKTGEALNIPDAYEDQRFNRDIDQLTGYKTRNLLAMPIFSKNKVIGVVQMLNKMKGNFNKVDEENFSTFATYCGLALDHARLYEKIRKSEQKNKVALEILSYHNTSNSEELERTREDVIKFKTPQVLDASPVLATVPAMPVPIGNRISFLVIVGSSPFSCQ</sequence>
<dbReference type="InterPro" id="IPR029016">
    <property type="entry name" value="GAF-like_dom_sf"/>
</dbReference>
<dbReference type="EMBL" id="OC919749">
    <property type="protein sequence ID" value="CAD7651880.1"/>
    <property type="molecule type" value="Genomic_DNA"/>
</dbReference>
<accession>A0A7R9M1P3</accession>
<reference evidence="2" key="1">
    <citation type="submission" date="2020-11" db="EMBL/GenBank/DDBJ databases">
        <authorList>
            <person name="Tran Van P."/>
        </authorList>
    </citation>
    <scope>NUCLEOTIDE SEQUENCE</scope>
</reference>
<dbReference type="SUPFAM" id="SSF55781">
    <property type="entry name" value="GAF domain-like"/>
    <property type="match status" value="2"/>
</dbReference>
<dbReference type="Pfam" id="PF01590">
    <property type="entry name" value="GAF"/>
    <property type="match status" value="1"/>
</dbReference>
<dbReference type="InterPro" id="IPR003018">
    <property type="entry name" value="GAF"/>
</dbReference>
<evidence type="ECO:0000313" key="3">
    <source>
        <dbReference type="Proteomes" id="UP000728032"/>
    </source>
</evidence>
<dbReference type="FunFam" id="3.30.450.40:FF:000005">
    <property type="entry name" value="Phosphodiesterase"/>
    <property type="match status" value="1"/>
</dbReference>
<dbReference type="Proteomes" id="UP000728032">
    <property type="component" value="Unassembled WGS sequence"/>
</dbReference>
<protein>
    <recommendedName>
        <fullName evidence="1">GAF domain-containing protein</fullName>
    </recommendedName>
</protein>
<dbReference type="PANTHER" id="PTHR43155:SF2">
    <property type="entry name" value="CYCLIC DI-GMP PHOSPHODIESTERASE PA4108"/>
    <property type="match status" value="1"/>
</dbReference>